<organism evidence="2 3">
    <name type="scientific">Bifidobacterium animalis subsp. animalis MCC 0483</name>
    <dbReference type="NCBI Taxonomy" id="1365955"/>
    <lineage>
        <taxon>Bacteria</taxon>
        <taxon>Bacillati</taxon>
        <taxon>Actinomycetota</taxon>
        <taxon>Actinomycetes</taxon>
        <taxon>Bifidobacteriales</taxon>
        <taxon>Bifidobacteriaceae</taxon>
        <taxon>Bifidobacterium</taxon>
    </lineage>
</organism>
<protein>
    <recommendedName>
        <fullName evidence="1">DNA primase/polymerase bifunctional N-terminal domain-containing protein</fullName>
    </recommendedName>
</protein>
<proteinExistence type="predicted"/>
<dbReference type="Pfam" id="PF09250">
    <property type="entry name" value="Prim-Pol"/>
    <property type="match status" value="1"/>
</dbReference>
<dbReference type="InterPro" id="IPR045455">
    <property type="entry name" value="NrS-1_pol-like_helicase"/>
</dbReference>
<name>A0AB34T8J7_9BIFI</name>
<evidence type="ECO:0000313" key="2">
    <source>
        <dbReference type="EMBL" id="KOA49496.1"/>
    </source>
</evidence>
<gene>
    <name evidence="2" type="ORF">BAAM0483_04950</name>
</gene>
<accession>A0AB34T8J7</accession>
<evidence type="ECO:0000313" key="3">
    <source>
        <dbReference type="Proteomes" id="UP000037239"/>
    </source>
</evidence>
<reference evidence="2 3" key="1">
    <citation type="journal article" date="2015" name="Int J Genomics">
        <title>Comparative Genomics Revealed Genetic Diversity and Species/Strain-Level Differences in Carbohydrate Metabolism of Three Probiotic Bifidobacterial Species.</title>
        <authorList>
            <person name="Odamaki T."/>
            <person name="Horigome A."/>
            <person name="Sugahara H."/>
            <person name="Hashikura N."/>
            <person name="Minami J."/>
            <person name="Xiao J.Z."/>
            <person name="Abe F."/>
        </authorList>
    </citation>
    <scope>NUCLEOTIDE SEQUENCE [LARGE SCALE GENOMIC DNA]</scope>
    <source>
        <strain evidence="2 3">MCC 0483</strain>
    </source>
</reference>
<dbReference type="EMBL" id="AWFK01000008">
    <property type="protein sequence ID" value="KOA49496.1"/>
    <property type="molecule type" value="Genomic_DNA"/>
</dbReference>
<dbReference type="SUPFAM" id="SSF56747">
    <property type="entry name" value="Prim-pol domain"/>
    <property type="match status" value="1"/>
</dbReference>
<dbReference type="AlphaFoldDB" id="A0AB34T8J7"/>
<comment type="caution">
    <text evidence="2">The sequence shown here is derived from an EMBL/GenBank/DDBJ whole genome shotgun (WGS) entry which is preliminary data.</text>
</comment>
<feature type="domain" description="DNA primase/polymerase bifunctional N-terminal" evidence="1">
    <location>
        <begin position="488"/>
        <end position="671"/>
    </location>
</feature>
<dbReference type="SMART" id="SM00943">
    <property type="entry name" value="Prim-Pol"/>
    <property type="match status" value="1"/>
</dbReference>
<evidence type="ECO:0000259" key="1">
    <source>
        <dbReference type="SMART" id="SM00943"/>
    </source>
</evidence>
<dbReference type="RefSeq" id="WP_052826321.1">
    <property type="nucleotide sequence ID" value="NZ_AWFK01000008.1"/>
</dbReference>
<dbReference type="InterPro" id="IPR015330">
    <property type="entry name" value="DNA_primase/pol_bifunc_N"/>
</dbReference>
<dbReference type="Proteomes" id="UP000037239">
    <property type="component" value="Unassembled WGS sequence"/>
</dbReference>
<sequence>MQDMGAWQFERRKGMPRSVQIVYDRIQDITDTGEEGDFTDFDCREIRIPVRAGDGKRYFAAGYAEALWEFRHRRLVLERLPGDRGTVLFRRDIDEMNGEPLDTWHAIGSIADEYNVPRTERSQAFETLFQRECRRLTTDEGVPLRVVHGIKFTDRAYWVDDDGRGRQNIILTDDPADPILRMPFELDMGQEFNPHLADTADGFITWLCADDASRNNMRLLAASPFLQKYKHLSFVLAGDGGNGKGVFFGAFSKHNDQTARLSCTIDAEKLAGGSRLSGTSLEQEPAKLIGKLWAFDEDASGLDQHQTDRLKRISTGDRIDSRTLGRDVVSFNPRATLCIATNLDFVTNMDRSMRRRFAFVRLVDGRKPDEQKMVNFRIFCATSGAAGFIMASCRYWLEHPDGIVRDVQLNRAEHMSDAEEWVVAEILQHGFAVNTQNPFLRGNDTHAVSRLKEKLGLESVRRSDKWVLKVANTAQARTRFEPFAEWVKTRFEEDGNTTPPEPLDPQPSSLNPDEYGFHCDYTPARPDKVAVNWKRTVEDPNVDTSRPPEDARAWACVPADGYAVLDFDMAAHEGEPSGWARMCTDLGDYGSLAFPRTYLTRTPSGGVHAYYRLPQGVVLKNAAHPQGMPIDIRTERKGYVIAPGSVTDAGRYTVADDAKVCELSGPMVAWLTAHGYVDTPEPVPAAVSPAPQDSALPVGPDGVIAGVDPVTGEILTPFTRGYSDNPLSANRGEAIRLNPPVQSPGMTHQPVLEWSYGLLQRAREQAWTQPEVDALVQRILDNVRPGHDPQDTSLIVRGALDKAGLSTTIPLPRR</sequence>
<dbReference type="Pfam" id="PF19263">
    <property type="entry name" value="DUF5906"/>
    <property type="match status" value="1"/>
</dbReference>